<evidence type="ECO:0000313" key="1">
    <source>
        <dbReference type="EMBL" id="ROG94392.1"/>
    </source>
</evidence>
<comment type="caution">
    <text evidence="1">The sequence shown here is derived from an EMBL/GenBank/DDBJ whole genome shotgun (WGS) entry which is preliminary data.</text>
</comment>
<evidence type="ECO:0000313" key="2">
    <source>
        <dbReference type="Proteomes" id="UP000283322"/>
    </source>
</evidence>
<dbReference type="Proteomes" id="UP000283322">
    <property type="component" value="Unassembled WGS sequence"/>
</dbReference>
<gene>
    <name evidence="1" type="ORF">BL124_00016820</name>
</gene>
<dbReference type="AlphaFoldDB" id="A0A422ZSL1"/>
<organism evidence="1 2">
    <name type="scientific">Klebsiella pneumoniae</name>
    <dbReference type="NCBI Taxonomy" id="573"/>
    <lineage>
        <taxon>Bacteria</taxon>
        <taxon>Pseudomonadati</taxon>
        <taxon>Pseudomonadota</taxon>
        <taxon>Gammaproteobacteria</taxon>
        <taxon>Enterobacterales</taxon>
        <taxon>Enterobacteriaceae</taxon>
        <taxon>Klebsiella/Raoultella group</taxon>
        <taxon>Klebsiella</taxon>
        <taxon>Klebsiella pneumoniae complex</taxon>
    </lineage>
</organism>
<dbReference type="RefSeq" id="WP_048327981.1">
    <property type="nucleotide sequence ID" value="NZ_CP069861.1"/>
</dbReference>
<dbReference type="EMBL" id="MPYG04000129">
    <property type="protein sequence ID" value="ROG94392.1"/>
    <property type="molecule type" value="Genomic_DNA"/>
</dbReference>
<accession>A0A422ZSL1</accession>
<sequence length="171" mass="18594">MKKLIVFGLLVVMGGIVAAIALVPTRYAQNAAMTEACSSIIKSRMKSPSSYSMEKALISSKQLSGEELNKKIESLQVESLRDGVRNGLFTLKNADIFVDFQASNAFGVQLKGLGKCEYNIFSEDWASLESVIIDGNALPSVDVTIESVGNKINSGFSSKLKYLQYKLQGKI</sequence>
<protein>
    <submittedName>
        <fullName evidence="1">Uncharacterized protein</fullName>
    </submittedName>
</protein>
<proteinExistence type="predicted"/>
<name>A0A422ZSL1_KLEPN</name>
<reference evidence="1 2" key="1">
    <citation type="submission" date="2018-10" db="EMBL/GenBank/DDBJ databases">
        <authorList>
            <person name="Vanduin D."/>
            <person name="Fouts D."/>
            <person name="Wright M."/>
            <person name="Sutton G."/>
            <person name="Nguyen K."/>
            <person name="Kreiswirth B."/>
            <person name="Chen L."/>
            <person name="Rojas L."/>
            <person name="Hujer A."/>
            <person name="Hujer K."/>
            <person name="Bonomo R."/>
            <person name="Adams M."/>
        </authorList>
    </citation>
    <scope>NUCLEOTIDE SEQUENCE [LARGE SCALE GENOMIC DNA]</scope>
    <source>
        <strain evidence="1 2">CRK0165</strain>
    </source>
</reference>